<evidence type="ECO:0000313" key="3">
    <source>
        <dbReference type="Proteomes" id="UP001293593"/>
    </source>
</evidence>
<feature type="region of interest" description="Disordered" evidence="1">
    <location>
        <begin position="28"/>
        <end position="54"/>
    </location>
</feature>
<dbReference type="EMBL" id="JAWXYG010000013">
    <property type="protein sequence ID" value="KAK4255345.1"/>
    <property type="molecule type" value="Genomic_DNA"/>
</dbReference>
<feature type="compositionally biased region" description="Polar residues" evidence="1">
    <location>
        <begin position="1"/>
        <end position="13"/>
    </location>
</feature>
<comment type="caution">
    <text evidence="2">The sequence shown here is derived from an EMBL/GenBank/DDBJ whole genome shotgun (WGS) entry which is preliminary data.</text>
</comment>
<protein>
    <submittedName>
        <fullName evidence="2">Uncharacterized protein</fullName>
    </submittedName>
</protein>
<organism evidence="2 3">
    <name type="scientific">Acacia crassicarpa</name>
    <name type="common">northern wattle</name>
    <dbReference type="NCBI Taxonomy" id="499986"/>
    <lineage>
        <taxon>Eukaryota</taxon>
        <taxon>Viridiplantae</taxon>
        <taxon>Streptophyta</taxon>
        <taxon>Embryophyta</taxon>
        <taxon>Tracheophyta</taxon>
        <taxon>Spermatophyta</taxon>
        <taxon>Magnoliopsida</taxon>
        <taxon>eudicotyledons</taxon>
        <taxon>Gunneridae</taxon>
        <taxon>Pentapetalae</taxon>
        <taxon>rosids</taxon>
        <taxon>fabids</taxon>
        <taxon>Fabales</taxon>
        <taxon>Fabaceae</taxon>
        <taxon>Caesalpinioideae</taxon>
        <taxon>mimosoid clade</taxon>
        <taxon>Acacieae</taxon>
        <taxon>Acacia</taxon>
    </lineage>
</organism>
<keyword evidence="3" id="KW-1185">Reference proteome</keyword>
<sequence>MGNCLIRNNQISAQDDGDDDNYVIVDEQRGESEVDQEKKKTITSGASFESEEGMKKKKRIKKKVRFELQEGDGNEEEGREGIRRKSGFVRIKLVVTQKELKRILSHENGTQQQTTLEELLSSVKLRGSRRICEVIGREDDGGAINAWRPALESISEDQ</sequence>
<feature type="compositionally biased region" description="Basic and acidic residues" evidence="1">
    <location>
        <begin position="28"/>
        <end position="40"/>
    </location>
</feature>
<name>A0AAE1IR70_9FABA</name>
<dbReference type="AlphaFoldDB" id="A0AAE1IR70"/>
<reference evidence="2" key="1">
    <citation type="submission" date="2023-10" db="EMBL/GenBank/DDBJ databases">
        <title>Chromosome-level genome of the transformable northern wattle, Acacia crassicarpa.</title>
        <authorList>
            <person name="Massaro I."/>
            <person name="Sinha N.R."/>
            <person name="Poethig S."/>
            <person name="Leichty A.R."/>
        </authorList>
    </citation>
    <scope>NUCLEOTIDE SEQUENCE</scope>
    <source>
        <strain evidence="2">Acra3RX</strain>
        <tissue evidence="2">Leaf</tissue>
    </source>
</reference>
<accession>A0AAE1IR70</accession>
<gene>
    <name evidence="2" type="ORF">QN277_008357</name>
</gene>
<evidence type="ECO:0000313" key="2">
    <source>
        <dbReference type="EMBL" id="KAK4255345.1"/>
    </source>
</evidence>
<proteinExistence type="predicted"/>
<feature type="region of interest" description="Disordered" evidence="1">
    <location>
        <begin position="1"/>
        <end position="20"/>
    </location>
</feature>
<dbReference type="Proteomes" id="UP001293593">
    <property type="component" value="Unassembled WGS sequence"/>
</dbReference>
<evidence type="ECO:0000256" key="1">
    <source>
        <dbReference type="SAM" id="MobiDB-lite"/>
    </source>
</evidence>